<feature type="transmembrane region" description="Helical" evidence="1">
    <location>
        <begin position="15"/>
        <end position="35"/>
    </location>
</feature>
<dbReference type="EMBL" id="CAJOAX010000776">
    <property type="protein sequence ID" value="CAF3648713.1"/>
    <property type="molecule type" value="Genomic_DNA"/>
</dbReference>
<keyword evidence="1" id="KW-0812">Transmembrane</keyword>
<keyword evidence="1" id="KW-1133">Transmembrane helix</keyword>
<dbReference type="SUPFAM" id="SSF81383">
    <property type="entry name" value="F-box domain"/>
    <property type="match status" value="1"/>
</dbReference>
<dbReference type="EMBL" id="CAJOBE010002466">
    <property type="protein sequence ID" value="CAF3824193.1"/>
    <property type="molecule type" value="Genomic_DNA"/>
</dbReference>
<dbReference type="OrthoDB" id="10318695at2759"/>
<dbReference type="EMBL" id="CAJNOU010001050">
    <property type="protein sequence ID" value="CAF1141853.1"/>
    <property type="molecule type" value="Genomic_DNA"/>
</dbReference>
<gene>
    <name evidence="8" type="ORF">FNK824_LOCUS16347</name>
    <name evidence="7" type="ORF">JBS370_LOCUS13982</name>
    <name evidence="6" type="ORF">OTI717_LOCUS9245</name>
    <name evidence="3" type="ORF">RFH988_LOCUS15770</name>
    <name evidence="5" type="ORF">SEV965_LOCUS17975</name>
    <name evidence="4" type="ORF">ZHD862_LOCUS19105</name>
</gene>
<dbReference type="Pfam" id="PF12937">
    <property type="entry name" value="F-box-like"/>
    <property type="match status" value="1"/>
</dbReference>
<evidence type="ECO:0000259" key="2">
    <source>
        <dbReference type="PROSITE" id="PS50181"/>
    </source>
</evidence>
<dbReference type="InterPro" id="IPR036047">
    <property type="entry name" value="F-box-like_dom_sf"/>
</dbReference>
<organism evidence="6 9">
    <name type="scientific">Rotaria sordida</name>
    <dbReference type="NCBI Taxonomy" id="392033"/>
    <lineage>
        <taxon>Eukaryota</taxon>
        <taxon>Metazoa</taxon>
        <taxon>Spiralia</taxon>
        <taxon>Gnathifera</taxon>
        <taxon>Rotifera</taxon>
        <taxon>Eurotatoria</taxon>
        <taxon>Bdelloidea</taxon>
        <taxon>Philodinida</taxon>
        <taxon>Philodinidae</taxon>
        <taxon>Rotaria</taxon>
    </lineage>
</organism>
<evidence type="ECO:0000313" key="6">
    <source>
        <dbReference type="EMBL" id="CAF3648713.1"/>
    </source>
</evidence>
<proteinExistence type="predicted"/>
<accession>A0A818QZN3</accession>
<sequence>MEHSLVKLIDLPDELLLMIFMYMKKALALYSLMGINRRFDRILQDPMFLNHLTLMTCTSNNFIYPMYKKTIDRFCLYILPEIHHKIKWVNLEILSMKRLLLAVEYPNLCGLGLYNIREETDAHIFNGKENYFSFSNLRHIANTNKGD</sequence>
<evidence type="ECO:0000313" key="9">
    <source>
        <dbReference type="Proteomes" id="UP000663823"/>
    </source>
</evidence>
<dbReference type="Proteomes" id="UP000663836">
    <property type="component" value="Unassembled WGS sequence"/>
</dbReference>
<evidence type="ECO:0000313" key="3">
    <source>
        <dbReference type="EMBL" id="CAF1032138.1"/>
    </source>
</evidence>
<evidence type="ECO:0000313" key="7">
    <source>
        <dbReference type="EMBL" id="CAF3776412.1"/>
    </source>
</evidence>
<comment type="caution">
    <text evidence="6">The sequence shown here is derived from an EMBL/GenBank/DDBJ whole genome shotgun (WGS) entry which is preliminary data.</text>
</comment>
<protein>
    <recommendedName>
        <fullName evidence="2">F-box domain-containing protein</fullName>
    </recommendedName>
</protein>
<dbReference type="Proteomes" id="UP000663864">
    <property type="component" value="Unassembled WGS sequence"/>
</dbReference>
<dbReference type="Proteomes" id="UP000663823">
    <property type="component" value="Unassembled WGS sequence"/>
</dbReference>
<evidence type="ECO:0000313" key="4">
    <source>
        <dbReference type="EMBL" id="CAF1130335.1"/>
    </source>
</evidence>
<name>A0A818QZN3_9BILA</name>
<evidence type="ECO:0000313" key="8">
    <source>
        <dbReference type="EMBL" id="CAF3824193.1"/>
    </source>
</evidence>
<dbReference type="PROSITE" id="PS50181">
    <property type="entry name" value="FBOX"/>
    <property type="match status" value="1"/>
</dbReference>
<reference evidence="6" key="1">
    <citation type="submission" date="2021-02" db="EMBL/GenBank/DDBJ databases">
        <authorList>
            <person name="Nowell W R."/>
        </authorList>
    </citation>
    <scope>NUCLEOTIDE SEQUENCE</scope>
</reference>
<dbReference type="EMBL" id="CAJNOO010000780">
    <property type="protein sequence ID" value="CAF1032138.1"/>
    <property type="molecule type" value="Genomic_DNA"/>
</dbReference>
<dbReference type="Proteomes" id="UP000663882">
    <property type="component" value="Unassembled WGS sequence"/>
</dbReference>
<keyword evidence="1" id="KW-0472">Membrane</keyword>
<dbReference type="Proteomes" id="UP000663889">
    <property type="component" value="Unassembled WGS sequence"/>
</dbReference>
<dbReference type="EMBL" id="CAJNOT010001023">
    <property type="protein sequence ID" value="CAF1130335.1"/>
    <property type="molecule type" value="Genomic_DNA"/>
</dbReference>
<evidence type="ECO:0000313" key="5">
    <source>
        <dbReference type="EMBL" id="CAF1141853.1"/>
    </source>
</evidence>
<dbReference type="Proteomes" id="UP000663874">
    <property type="component" value="Unassembled WGS sequence"/>
</dbReference>
<dbReference type="InterPro" id="IPR001810">
    <property type="entry name" value="F-box_dom"/>
</dbReference>
<dbReference type="EMBL" id="CAJOBD010001233">
    <property type="protein sequence ID" value="CAF3776412.1"/>
    <property type="molecule type" value="Genomic_DNA"/>
</dbReference>
<dbReference type="AlphaFoldDB" id="A0A818QZN3"/>
<feature type="domain" description="F-box" evidence="2">
    <location>
        <begin position="5"/>
        <end position="52"/>
    </location>
</feature>
<evidence type="ECO:0000256" key="1">
    <source>
        <dbReference type="SAM" id="Phobius"/>
    </source>
</evidence>